<dbReference type="Pfam" id="PF02219">
    <property type="entry name" value="MTHFR"/>
    <property type="match status" value="1"/>
</dbReference>
<dbReference type="GO" id="GO:0005829">
    <property type="term" value="C:cytosol"/>
    <property type="evidence" value="ECO:0007669"/>
    <property type="project" value="TreeGrafter"/>
</dbReference>
<reference evidence="10 11" key="1">
    <citation type="submission" date="2014-04" db="EMBL/GenBank/DDBJ databases">
        <authorList>
            <consortium name="DOE Joint Genome Institute"/>
            <person name="Kuo A."/>
            <person name="Tarkka M."/>
            <person name="Buscot F."/>
            <person name="Kohler A."/>
            <person name="Nagy L.G."/>
            <person name="Floudas D."/>
            <person name="Copeland A."/>
            <person name="Barry K.W."/>
            <person name="Cichocki N."/>
            <person name="Veneault-Fourrey C."/>
            <person name="LaButti K."/>
            <person name="Lindquist E.A."/>
            <person name="Lipzen A."/>
            <person name="Lundell T."/>
            <person name="Morin E."/>
            <person name="Murat C."/>
            <person name="Sun H."/>
            <person name="Tunlid A."/>
            <person name="Henrissat B."/>
            <person name="Grigoriev I.V."/>
            <person name="Hibbett D.S."/>
            <person name="Martin F."/>
            <person name="Nordberg H.P."/>
            <person name="Cantor M.N."/>
            <person name="Hua S.X."/>
        </authorList>
    </citation>
    <scope>NUCLEOTIDE SEQUENCE [LARGE SCALE GENOMIC DNA]</scope>
    <source>
        <strain evidence="10 11">F 1598</strain>
    </source>
</reference>
<comment type="cofactor">
    <cofactor evidence="1">
        <name>FAD</name>
        <dbReference type="ChEBI" id="CHEBI:57692"/>
    </cofactor>
</comment>
<dbReference type="OrthoDB" id="16284at2759"/>
<name>A0A0C3F4U4_PILCF</name>
<dbReference type="GO" id="GO:0035999">
    <property type="term" value="P:tetrahydrofolate interconversion"/>
    <property type="evidence" value="ECO:0007669"/>
    <property type="project" value="UniProtKB-UniPathway"/>
</dbReference>
<protein>
    <recommendedName>
        <fullName evidence="9">MTHFR SAM-binding regulatory domain-containing protein</fullName>
    </recommendedName>
</protein>
<evidence type="ECO:0000313" key="11">
    <source>
        <dbReference type="Proteomes" id="UP000054166"/>
    </source>
</evidence>
<dbReference type="InterPro" id="IPR003171">
    <property type="entry name" value="Mehydrof_redctse-like"/>
</dbReference>
<dbReference type="Pfam" id="PF21895">
    <property type="entry name" value="MTHFR_C"/>
    <property type="match status" value="1"/>
</dbReference>
<evidence type="ECO:0000256" key="7">
    <source>
        <dbReference type="ARBA" id="ARBA00023002"/>
    </source>
</evidence>
<dbReference type="Gene3D" id="3.20.20.220">
    <property type="match status" value="1"/>
</dbReference>
<accession>A0A0C3F4U4</accession>
<dbReference type="UniPathway" id="UPA00193"/>
<keyword evidence="5" id="KW-0274">FAD</keyword>
<evidence type="ECO:0000256" key="2">
    <source>
        <dbReference type="ARBA" id="ARBA00004777"/>
    </source>
</evidence>
<dbReference type="InterPro" id="IPR053806">
    <property type="entry name" value="MTHFR_C"/>
</dbReference>
<dbReference type="Proteomes" id="UP000054166">
    <property type="component" value="Unassembled WGS sequence"/>
</dbReference>
<feature type="domain" description="MTHFR SAM-binding regulatory" evidence="9">
    <location>
        <begin position="357"/>
        <end position="601"/>
    </location>
</feature>
<dbReference type="FunCoup" id="A0A0C3F4U4">
    <property type="interactions" value="315"/>
</dbReference>
<gene>
    <name evidence="10" type="ORF">PILCRDRAFT_823250</name>
</gene>
<dbReference type="AlphaFoldDB" id="A0A0C3F4U4"/>
<dbReference type="STRING" id="765440.A0A0C3F4U4"/>
<evidence type="ECO:0000256" key="1">
    <source>
        <dbReference type="ARBA" id="ARBA00001974"/>
    </source>
</evidence>
<dbReference type="InterPro" id="IPR029041">
    <property type="entry name" value="FAD-linked_oxidoreductase-like"/>
</dbReference>
<comment type="similarity">
    <text evidence="3">Belongs to the methylenetetrahydrofolate reductase family.</text>
</comment>
<evidence type="ECO:0000256" key="6">
    <source>
        <dbReference type="ARBA" id="ARBA00022857"/>
    </source>
</evidence>
<dbReference type="HOGENOM" id="CLU_025841_2_1_1"/>
<dbReference type="GO" id="GO:0004489">
    <property type="term" value="F:methylenetetrahydrofolate reductase [NAD(P)H] activity"/>
    <property type="evidence" value="ECO:0007669"/>
    <property type="project" value="InterPro"/>
</dbReference>
<dbReference type="GO" id="GO:0009086">
    <property type="term" value="P:methionine biosynthetic process"/>
    <property type="evidence" value="ECO:0007669"/>
    <property type="project" value="TreeGrafter"/>
</dbReference>
<comment type="pathway">
    <text evidence="2 8">One-carbon metabolism; tetrahydrofolate interconversion.</text>
</comment>
<evidence type="ECO:0000256" key="5">
    <source>
        <dbReference type="ARBA" id="ARBA00022827"/>
    </source>
</evidence>
<evidence type="ECO:0000256" key="3">
    <source>
        <dbReference type="ARBA" id="ARBA00006743"/>
    </source>
</evidence>
<dbReference type="FunFam" id="3.20.20.220:FF:000002">
    <property type="entry name" value="Methylenetetrahydrofolate reductase"/>
    <property type="match status" value="1"/>
</dbReference>
<dbReference type="InParanoid" id="A0A0C3F4U4"/>
<dbReference type="CDD" id="cd00537">
    <property type="entry name" value="MTHFR"/>
    <property type="match status" value="1"/>
</dbReference>
<dbReference type="SUPFAM" id="SSF51730">
    <property type="entry name" value="FAD-linked oxidoreductase"/>
    <property type="match status" value="1"/>
</dbReference>
<evidence type="ECO:0000256" key="4">
    <source>
        <dbReference type="ARBA" id="ARBA00022630"/>
    </source>
</evidence>
<keyword evidence="6" id="KW-0521">NADP</keyword>
<proteinExistence type="inferred from homology"/>
<keyword evidence="4" id="KW-0285">Flavoprotein</keyword>
<dbReference type="GO" id="GO:0071949">
    <property type="term" value="F:FAD binding"/>
    <property type="evidence" value="ECO:0007669"/>
    <property type="project" value="TreeGrafter"/>
</dbReference>
<evidence type="ECO:0000256" key="8">
    <source>
        <dbReference type="RuleBase" id="RU004254"/>
    </source>
</evidence>
<keyword evidence="7" id="KW-0560">Oxidoreductase</keyword>
<evidence type="ECO:0000259" key="9">
    <source>
        <dbReference type="Pfam" id="PF21895"/>
    </source>
</evidence>
<dbReference type="PANTHER" id="PTHR45754:SF1">
    <property type="entry name" value="METHYLENETETRAHYDROFOLATE REDUCTASE 1"/>
    <property type="match status" value="1"/>
</dbReference>
<dbReference type="EMBL" id="KN833008">
    <property type="protein sequence ID" value="KIM79705.1"/>
    <property type="molecule type" value="Genomic_DNA"/>
</dbReference>
<keyword evidence="11" id="KW-1185">Reference proteome</keyword>
<evidence type="ECO:0000313" key="10">
    <source>
        <dbReference type="EMBL" id="KIM79705.1"/>
    </source>
</evidence>
<dbReference type="InterPro" id="IPR004621">
    <property type="entry name" value="Fadh2_euk"/>
</dbReference>
<dbReference type="NCBIfam" id="TIGR00677">
    <property type="entry name" value="fadh2_euk"/>
    <property type="match status" value="1"/>
</dbReference>
<dbReference type="PANTHER" id="PTHR45754">
    <property type="entry name" value="METHYLENETETRAHYDROFOLATE REDUCTASE"/>
    <property type="match status" value="1"/>
</dbReference>
<organism evidence="10 11">
    <name type="scientific">Piloderma croceum (strain F 1598)</name>
    <dbReference type="NCBI Taxonomy" id="765440"/>
    <lineage>
        <taxon>Eukaryota</taxon>
        <taxon>Fungi</taxon>
        <taxon>Dikarya</taxon>
        <taxon>Basidiomycota</taxon>
        <taxon>Agaricomycotina</taxon>
        <taxon>Agaricomycetes</taxon>
        <taxon>Agaricomycetidae</taxon>
        <taxon>Atheliales</taxon>
        <taxon>Atheliaceae</taxon>
        <taxon>Piloderma</taxon>
    </lineage>
</organism>
<sequence length="610" mass="67626">MKLSDKIKSCDSSRPFYTFEFFPPRTDQGFENLISRIERLSALKPIAISITWGAGGSTKDRSLALAGLTQAEYGIDTVLHLTCTNMVKGMVDDALRAAKSRGIETILALRGDPPRGEEEWIPVDPNFTHGVDLVSYIRSSREFSSYFCIGVAGYPDGHDKDTAEDAELNYLKAKVDAGADFIMTQLFYDVDGFLQWVKKVRAKGINVPIIPGIMPIQTYSSFLRLIKLCGTKVPPAISAALEPIRHDDQKVKDYGVSLAVNMIRRITTEGDIRGVHFCTLNLERSVQLVLENLHWAGGSPRIQNRLIVDAPGQIIHPPQPDSDLYITPTSAADSATTGLTSIPHTDGDAGRGELNNAASWDDFPNGRFGDYKSPAFGDQGPWGGVGITRSEAFAQWGHPKTLDDLMNLFLRHLHSQIATTPFSSAPLSRESSSILSHLEKLTRKGWWTVGSQPTVDGVSSSDEIVGWGPRGGYVFQKAFVEFFAGKEDVERIVKKVREEGQGLVDYFTGNIQGECWSNVPDGGRNAVTWGVFPGQEITQTTIIERESFLSWKDEAFSIWAEWASFYRPGSDERKLLEGIQNERWLVSLVHHDYKDPEGLWTFLFGGMPVV</sequence>
<reference evidence="11" key="2">
    <citation type="submission" date="2015-01" db="EMBL/GenBank/DDBJ databases">
        <title>Evolutionary Origins and Diversification of the Mycorrhizal Mutualists.</title>
        <authorList>
            <consortium name="DOE Joint Genome Institute"/>
            <consortium name="Mycorrhizal Genomics Consortium"/>
            <person name="Kohler A."/>
            <person name="Kuo A."/>
            <person name="Nagy L.G."/>
            <person name="Floudas D."/>
            <person name="Copeland A."/>
            <person name="Barry K.W."/>
            <person name="Cichocki N."/>
            <person name="Veneault-Fourrey C."/>
            <person name="LaButti K."/>
            <person name="Lindquist E.A."/>
            <person name="Lipzen A."/>
            <person name="Lundell T."/>
            <person name="Morin E."/>
            <person name="Murat C."/>
            <person name="Riley R."/>
            <person name="Ohm R."/>
            <person name="Sun H."/>
            <person name="Tunlid A."/>
            <person name="Henrissat B."/>
            <person name="Grigoriev I.V."/>
            <person name="Hibbett D.S."/>
            <person name="Martin F."/>
        </authorList>
    </citation>
    <scope>NUCLEOTIDE SEQUENCE [LARGE SCALE GENOMIC DNA]</scope>
    <source>
        <strain evidence="11">F 1598</strain>
    </source>
</reference>